<proteinExistence type="predicted"/>
<dbReference type="EMBL" id="VSSQ01072711">
    <property type="protein sequence ID" value="MPN24023.1"/>
    <property type="molecule type" value="Genomic_DNA"/>
</dbReference>
<comment type="caution">
    <text evidence="1">The sequence shown here is derived from an EMBL/GenBank/DDBJ whole genome shotgun (WGS) entry which is preliminary data.</text>
</comment>
<name>A0A645GJY0_9ZZZZ</name>
<accession>A0A645GJY0</accession>
<evidence type="ECO:0000313" key="1">
    <source>
        <dbReference type="EMBL" id="MPN24023.1"/>
    </source>
</evidence>
<organism evidence="1">
    <name type="scientific">bioreactor metagenome</name>
    <dbReference type="NCBI Taxonomy" id="1076179"/>
    <lineage>
        <taxon>unclassified sequences</taxon>
        <taxon>metagenomes</taxon>
        <taxon>ecological metagenomes</taxon>
    </lineage>
</organism>
<sequence>MCITGKGGIFEGICFEQSNQIHDQSSDYLDFFHTFLLDGAHLDQELGANTENAACFLGRKSSMAKLFNRIR</sequence>
<reference evidence="1" key="1">
    <citation type="submission" date="2019-08" db="EMBL/GenBank/DDBJ databases">
        <authorList>
            <person name="Kucharzyk K."/>
            <person name="Murdoch R.W."/>
            <person name="Higgins S."/>
            <person name="Loffler F."/>
        </authorList>
    </citation>
    <scope>NUCLEOTIDE SEQUENCE</scope>
</reference>
<protein>
    <submittedName>
        <fullName evidence="1">Uncharacterized protein</fullName>
    </submittedName>
</protein>
<gene>
    <name evidence="1" type="ORF">SDC9_171416</name>
</gene>
<dbReference type="AlphaFoldDB" id="A0A645GJY0"/>